<sequence length="63" mass="6965">MVVVLDGIGRIPGRNGTETREKMSRLSKQKGSAICRAFAVNSLCRRCYFCCAGVASLLFSWFC</sequence>
<evidence type="ECO:0000313" key="2">
    <source>
        <dbReference type="Proteomes" id="UP000035762"/>
    </source>
</evidence>
<evidence type="ECO:0000313" key="1">
    <source>
        <dbReference type="EMBL" id="CEG07528.1"/>
    </source>
</evidence>
<proteinExistence type="predicted"/>
<reference evidence="1 2" key="1">
    <citation type="journal article" date="2014" name="Genome Announc.">
        <title>Genome Sequence of Afipia felis Strain 76713, Isolated in Hospital Water Using an Amoeba Co-Culture Procedure.</title>
        <authorList>
            <person name="Benamar S."/>
            <person name="La Scola B."/>
            <person name="Croce O."/>
        </authorList>
    </citation>
    <scope>NUCLEOTIDE SEQUENCE [LARGE SCALE GENOMIC DNA]</scope>
    <source>
        <strain evidence="1 2">76713</strain>
    </source>
</reference>
<dbReference type="AlphaFoldDB" id="A0A090N6V8"/>
<organism evidence="1 2">
    <name type="scientific">Afipia felis</name>
    <name type="common">Cat scratch disease bacillus</name>
    <dbReference type="NCBI Taxonomy" id="1035"/>
    <lineage>
        <taxon>Bacteria</taxon>
        <taxon>Pseudomonadati</taxon>
        <taxon>Pseudomonadota</taxon>
        <taxon>Alphaproteobacteria</taxon>
        <taxon>Hyphomicrobiales</taxon>
        <taxon>Nitrobacteraceae</taxon>
        <taxon>Afipia</taxon>
    </lineage>
</organism>
<gene>
    <name evidence="1" type="ORF">BN961_00920</name>
</gene>
<keyword evidence="2" id="KW-1185">Reference proteome</keyword>
<dbReference type="EMBL" id="CCAZ020000001">
    <property type="protein sequence ID" value="CEG07528.1"/>
    <property type="molecule type" value="Genomic_DNA"/>
</dbReference>
<comment type="caution">
    <text evidence="1">The sequence shown here is derived from an EMBL/GenBank/DDBJ whole genome shotgun (WGS) entry which is preliminary data.</text>
</comment>
<name>A0A090N6V8_AFIFE</name>
<accession>A0A090N6V8</accession>
<protein>
    <submittedName>
        <fullName evidence="1">Uncharacterized protein</fullName>
    </submittedName>
</protein>
<dbReference type="Proteomes" id="UP000035762">
    <property type="component" value="Unassembled WGS sequence"/>
</dbReference>